<evidence type="ECO:0000313" key="1">
    <source>
        <dbReference type="EMBL" id="SPF40067.1"/>
    </source>
</evidence>
<protein>
    <submittedName>
        <fullName evidence="1">Uncharacterized protein</fullName>
    </submittedName>
</protein>
<evidence type="ECO:0000313" key="2">
    <source>
        <dbReference type="Proteomes" id="UP000238916"/>
    </source>
</evidence>
<dbReference type="OrthoDB" id="582102at2"/>
<accession>A0A2U3KKJ1</accession>
<dbReference type="AlphaFoldDB" id="A0A2U3KKJ1"/>
<gene>
    <name evidence="1" type="ORF">SBF1_2170007</name>
</gene>
<dbReference type="EMBL" id="OMOF01000132">
    <property type="protein sequence ID" value="SPF40067.1"/>
    <property type="molecule type" value="Genomic_DNA"/>
</dbReference>
<name>A0A2U3KKJ1_9FIRM</name>
<reference evidence="2" key="1">
    <citation type="submission" date="2018-02" db="EMBL/GenBank/DDBJ databases">
        <authorList>
            <person name="Hausmann B."/>
        </authorList>
    </citation>
    <scope>NUCLEOTIDE SEQUENCE [LARGE SCALE GENOMIC DNA]</scope>
    <source>
        <strain evidence="2">Peat soil MAG SbF1</strain>
    </source>
</reference>
<dbReference type="Proteomes" id="UP000238916">
    <property type="component" value="Unassembled WGS sequence"/>
</dbReference>
<proteinExistence type="predicted"/>
<organism evidence="1 2">
    <name type="scientific">Candidatus Desulfosporosinus infrequens</name>
    <dbReference type="NCBI Taxonomy" id="2043169"/>
    <lineage>
        <taxon>Bacteria</taxon>
        <taxon>Bacillati</taxon>
        <taxon>Bacillota</taxon>
        <taxon>Clostridia</taxon>
        <taxon>Eubacteriales</taxon>
        <taxon>Desulfitobacteriaceae</taxon>
        <taxon>Desulfosporosinus</taxon>
    </lineage>
</organism>
<sequence length="167" mass="19393">MSITIPESGMQFGPFDEKHIFQLEKSQLYKSLGENIKAVEFVLCQQMNKICFIEAKSSAPQPHNNKDFDKFILELYDKFVHSIELFFSTILKRKKDIYGEMPSCFHEAEYARIAIILILVINGHEIGWLSPISDALKRKLKRQIKTWDLTVTVLNHDLAYENQLISV</sequence>